<keyword evidence="9" id="KW-1185">Reference proteome</keyword>
<feature type="region of interest" description="Disordered" evidence="5">
    <location>
        <begin position="507"/>
        <end position="541"/>
    </location>
</feature>
<dbReference type="PROSITE" id="PS00523">
    <property type="entry name" value="SULFATASE_1"/>
    <property type="match status" value="1"/>
</dbReference>
<keyword evidence="6" id="KW-0732">Signal</keyword>
<organism evidence="8 9">
    <name type="scientific">Rubripirellula tenax</name>
    <dbReference type="NCBI Taxonomy" id="2528015"/>
    <lineage>
        <taxon>Bacteria</taxon>
        <taxon>Pseudomonadati</taxon>
        <taxon>Planctomycetota</taxon>
        <taxon>Planctomycetia</taxon>
        <taxon>Pirellulales</taxon>
        <taxon>Pirellulaceae</taxon>
        <taxon>Rubripirellula</taxon>
    </lineage>
</organism>
<dbReference type="SUPFAM" id="SSF53649">
    <property type="entry name" value="Alkaline phosphatase-like"/>
    <property type="match status" value="1"/>
</dbReference>
<dbReference type="AlphaFoldDB" id="A0A5C6ETE5"/>
<evidence type="ECO:0000256" key="6">
    <source>
        <dbReference type="SAM" id="SignalP"/>
    </source>
</evidence>
<feature type="compositionally biased region" description="Basic residues" evidence="5">
    <location>
        <begin position="526"/>
        <end position="541"/>
    </location>
</feature>
<evidence type="ECO:0000256" key="4">
    <source>
        <dbReference type="ARBA" id="ARBA00022837"/>
    </source>
</evidence>
<dbReference type="Proteomes" id="UP000318288">
    <property type="component" value="Unassembled WGS sequence"/>
</dbReference>
<keyword evidence="2" id="KW-0479">Metal-binding</keyword>
<dbReference type="CDD" id="cd16146">
    <property type="entry name" value="ARS_like"/>
    <property type="match status" value="1"/>
</dbReference>
<dbReference type="OrthoDB" id="9783154at2"/>
<evidence type="ECO:0000256" key="1">
    <source>
        <dbReference type="ARBA" id="ARBA00008779"/>
    </source>
</evidence>
<evidence type="ECO:0000313" key="9">
    <source>
        <dbReference type="Proteomes" id="UP000318288"/>
    </source>
</evidence>
<protein>
    <submittedName>
        <fullName evidence="8">Arylsulfatase</fullName>
        <ecNumber evidence="8">3.1.6.1</ecNumber>
    </submittedName>
</protein>
<sequence length="541" mass="60608" precursor="true">MKYLITLVLLLSSSRVVFSAEQPAVKPNAKPNIIYIMTDDQGYPVVGAHGHPWIRTPELDKMYAQSMRFDRFMMGSTCAPSRAGIMTGVHSIKNGVTHTIYERERLNLKAITIPQVLKPAGYTSGYFGKWHLGDEAPYQPESRGFDEVFIHGAGGIGQAYPGSCADVPGNTYFNPVIKHNGTFVKTHGYCTDVFFKATLGWIESVKDSGEPFFAYLSTNAPHSPFIAPPEYQKRFEDLGFNKSAAGFYGMVEHVDDSLGQMFQQLEAWGLLENTIVIFTSDNGTTTKGCGLKGKAGRPQVKLGTDVEGNPMMSYNAGMKGLKGTVEEGGVRVPFFVRWDGVIKEGRTIDKAVSYLDILPTLADFAGAELPSSQAFEGRSLKPLMLEKDPAWEDRFLFQHVTRWNHGDSPDNWKWKSYSVRSQRFRLVEDALYDMEKDPGQHNDVAADHSELVSEMKDAYEQFWDESRPLMINDGVPLAEERPFQVDYKAQKENAGIPDWKSPAFAWKESYTGGPTGIEKTEPGSKRERKAKSRTRRKKEQD</sequence>
<keyword evidence="3 8" id="KW-0378">Hydrolase</keyword>
<dbReference type="Gene3D" id="3.30.1120.10">
    <property type="match status" value="1"/>
</dbReference>
<name>A0A5C6ETE5_9BACT</name>
<evidence type="ECO:0000256" key="5">
    <source>
        <dbReference type="SAM" id="MobiDB-lite"/>
    </source>
</evidence>
<dbReference type="InterPro" id="IPR017850">
    <property type="entry name" value="Alkaline_phosphatase_core_sf"/>
</dbReference>
<proteinExistence type="inferred from homology"/>
<dbReference type="InterPro" id="IPR024607">
    <property type="entry name" value="Sulfatase_CS"/>
</dbReference>
<dbReference type="GO" id="GO:0046872">
    <property type="term" value="F:metal ion binding"/>
    <property type="evidence" value="ECO:0007669"/>
    <property type="project" value="UniProtKB-KW"/>
</dbReference>
<reference evidence="8 9" key="1">
    <citation type="submission" date="2019-02" db="EMBL/GenBank/DDBJ databases">
        <title>Deep-cultivation of Planctomycetes and their phenomic and genomic characterization uncovers novel biology.</title>
        <authorList>
            <person name="Wiegand S."/>
            <person name="Jogler M."/>
            <person name="Boedeker C."/>
            <person name="Pinto D."/>
            <person name="Vollmers J."/>
            <person name="Rivas-Marin E."/>
            <person name="Kohn T."/>
            <person name="Peeters S.H."/>
            <person name="Heuer A."/>
            <person name="Rast P."/>
            <person name="Oberbeckmann S."/>
            <person name="Bunk B."/>
            <person name="Jeske O."/>
            <person name="Meyerdierks A."/>
            <person name="Storesund J.E."/>
            <person name="Kallscheuer N."/>
            <person name="Luecker S."/>
            <person name="Lage O.M."/>
            <person name="Pohl T."/>
            <person name="Merkel B.J."/>
            <person name="Hornburger P."/>
            <person name="Mueller R.-W."/>
            <person name="Bruemmer F."/>
            <person name="Labrenz M."/>
            <person name="Spormann A.M."/>
            <person name="Op Den Camp H."/>
            <person name="Overmann J."/>
            <person name="Amann R."/>
            <person name="Jetten M.S.M."/>
            <person name="Mascher T."/>
            <person name="Medema M.H."/>
            <person name="Devos D.P."/>
            <person name="Kaster A.-K."/>
            <person name="Ovreas L."/>
            <person name="Rohde M."/>
            <person name="Galperin M.Y."/>
            <person name="Jogler C."/>
        </authorList>
    </citation>
    <scope>NUCLEOTIDE SEQUENCE [LARGE SCALE GENOMIC DNA]</scope>
    <source>
        <strain evidence="8 9">Poly51</strain>
    </source>
</reference>
<dbReference type="Pfam" id="PF00884">
    <property type="entry name" value="Sulfatase"/>
    <property type="match status" value="1"/>
</dbReference>
<dbReference type="InterPro" id="IPR050738">
    <property type="entry name" value="Sulfatase"/>
</dbReference>
<feature type="domain" description="Sulfatase N-terminal" evidence="7">
    <location>
        <begin position="31"/>
        <end position="366"/>
    </location>
</feature>
<dbReference type="PANTHER" id="PTHR42693">
    <property type="entry name" value="ARYLSULFATASE FAMILY MEMBER"/>
    <property type="match status" value="1"/>
</dbReference>
<accession>A0A5C6ETE5</accession>
<feature type="signal peptide" evidence="6">
    <location>
        <begin position="1"/>
        <end position="19"/>
    </location>
</feature>
<dbReference type="Gene3D" id="3.40.720.10">
    <property type="entry name" value="Alkaline Phosphatase, subunit A"/>
    <property type="match status" value="1"/>
</dbReference>
<evidence type="ECO:0000259" key="7">
    <source>
        <dbReference type="Pfam" id="PF00884"/>
    </source>
</evidence>
<gene>
    <name evidence="8" type="primary">atsA_66</name>
    <name evidence="8" type="ORF">Poly51_38930</name>
</gene>
<comment type="similarity">
    <text evidence="1">Belongs to the sulfatase family.</text>
</comment>
<evidence type="ECO:0000256" key="3">
    <source>
        <dbReference type="ARBA" id="ARBA00022801"/>
    </source>
</evidence>
<keyword evidence="4" id="KW-0106">Calcium</keyword>
<dbReference type="EC" id="3.1.6.1" evidence="8"/>
<dbReference type="InterPro" id="IPR000917">
    <property type="entry name" value="Sulfatase_N"/>
</dbReference>
<comment type="caution">
    <text evidence="8">The sequence shown here is derived from an EMBL/GenBank/DDBJ whole genome shotgun (WGS) entry which is preliminary data.</text>
</comment>
<dbReference type="EMBL" id="SJPW01000005">
    <property type="protein sequence ID" value="TWU50601.1"/>
    <property type="molecule type" value="Genomic_DNA"/>
</dbReference>
<dbReference type="GO" id="GO:0004065">
    <property type="term" value="F:arylsulfatase activity"/>
    <property type="evidence" value="ECO:0007669"/>
    <property type="project" value="UniProtKB-EC"/>
</dbReference>
<evidence type="ECO:0000256" key="2">
    <source>
        <dbReference type="ARBA" id="ARBA00022723"/>
    </source>
</evidence>
<feature type="chain" id="PRO_5022849704" evidence="6">
    <location>
        <begin position="20"/>
        <end position="541"/>
    </location>
</feature>
<dbReference type="PANTHER" id="PTHR42693:SF53">
    <property type="entry name" value="ENDO-4-O-SULFATASE"/>
    <property type="match status" value="1"/>
</dbReference>
<dbReference type="RefSeq" id="WP_146459319.1">
    <property type="nucleotide sequence ID" value="NZ_SJPW01000005.1"/>
</dbReference>
<evidence type="ECO:0000313" key="8">
    <source>
        <dbReference type="EMBL" id="TWU50601.1"/>
    </source>
</evidence>